<evidence type="ECO:0000256" key="9">
    <source>
        <dbReference type="RuleBase" id="RU003656"/>
    </source>
</evidence>
<evidence type="ECO:0000256" key="4">
    <source>
        <dbReference type="ARBA" id="ARBA00023065"/>
    </source>
</evidence>
<dbReference type="InterPro" id="IPR020546">
    <property type="entry name" value="ATP_synth_F1_dsu/esu_N"/>
</dbReference>
<reference evidence="11 12" key="1">
    <citation type="journal article" date="2016" name="Nat. Commun.">
        <title>Thousands of microbial genomes shed light on interconnected biogeochemical processes in an aquifer system.</title>
        <authorList>
            <person name="Anantharaman K."/>
            <person name="Brown C.T."/>
            <person name="Hug L.A."/>
            <person name="Sharon I."/>
            <person name="Castelle C.J."/>
            <person name="Probst A.J."/>
            <person name="Thomas B.C."/>
            <person name="Singh A."/>
            <person name="Wilkins M.J."/>
            <person name="Karaoz U."/>
            <person name="Brodie E.L."/>
            <person name="Williams K.H."/>
            <person name="Hubbard S.S."/>
            <person name="Banfield J.F."/>
        </authorList>
    </citation>
    <scope>NUCLEOTIDE SEQUENCE [LARGE SCALE GENOMIC DNA]</scope>
</reference>
<dbReference type="GO" id="GO:0005524">
    <property type="term" value="F:ATP binding"/>
    <property type="evidence" value="ECO:0007669"/>
    <property type="project" value="UniProtKB-UniRule"/>
</dbReference>
<proteinExistence type="inferred from homology"/>
<dbReference type="HAMAP" id="MF_00530">
    <property type="entry name" value="ATP_synth_epsil_bac"/>
    <property type="match status" value="1"/>
</dbReference>
<keyword evidence="7 8" id="KW-0066">ATP synthesis</keyword>
<keyword evidence="4 8" id="KW-0406">Ion transport</keyword>
<dbReference type="PANTHER" id="PTHR13822">
    <property type="entry name" value="ATP SYNTHASE DELTA/EPSILON CHAIN"/>
    <property type="match status" value="1"/>
</dbReference>
<dbReference type="GO" id="GO:0045259">
    <property type="term" value="C:proton-transporting ATP synthase complex"/>
    <property type="evidence" value="ECO:0007669"/>
    <property type="project" value="UniProtKB-KW"/>
</dbReference>
<dbReference type="Gene3D" id="2.60.15.10">
    <property type="entry name" value="F0F1 ATP synthase delta/epsilon subunit, N-terminal"/>
    <property type="match status" value="1"/>
</dbReference>
<gene>
    <name evidence="8" type="primary">atpC</name>
    <name evidence="11" type="ORF">A2257_02730</name>
</gene>
<evidence type="ECO:0000256" key="5">
    <source>
        <dbReference type="ARBA" id="ARBA00023136"/>
    </source>
</evidence>
<keyword evidence="6 8" id="KW-0139">CF(1)</keyword>
<dbReference type="AlphaFoldDB" id="A0A1F5S575"/>
<comment type="function">
    <text evidence="8">Produces ATP from ADP in the presence of a proton gradient across the membrane.</text>
</comment>
<evidence type="ECO:0000313" key="11">
    <source>
        <dbReference type="EMBL" id="OGF21563.1"/>
    </source>
</evidence>
<dbReference type="Pfam" id="PF02823">
    <property type="entry name" value="ATP-synt_DE_N"/>
    <property type="match status" value="1"/>
</dbReference>
<accession>A0A1F5S575</accession>
<dbReference type="GO" id="GO:0005886">
    <property type="term" value="C:plasma membrane"/>
    <property type="evidence" value="ECO:0007669"/>
    <property type="project" value="UniProtKB-SubCell"/>
</dbReference>
<feature type="domain" description="ATP synthase F1 complex delta/epsilon subunit N-terminal" evidence="10">
    <location>
        <begin position="5"/>
        <end position="83"/>
    </location>
</feature>
<name>A0A1F5S575_9BACT</name>
<dbReference type="InterPro" id="IPR001469">
    <property type="entry name" value="ATP_synth_F1_dsu/esu"/>
</dbReference>
<sequence>MSLHLKLEIITPEKVVLEDTVDQITLPTAEGEITILPNHIPLIAILKPGEVVAKKGKEEIAMSCSGGFIEVTPDKVLVLADTAELAEELIEEEILKARARAEKILSEKQVDEGKFTEAAAMLERELARLKVVRKRGHSRLGPRIKSE</sequence>
<evidence type="ECO:0000256" key="8">
    <source>
        <dbReference type="HAMAP-Rule" id="MF_00530"/>
    </source>
</evidence>
<evidence type="ECO:0000256" key="1">
    <source>
        <dbReference type="ARBA" id="ARBA00004184"/>
    </source>
</evidence>
<evidence type="ECO:0000256" key="6">
    <source>
        <dbReference type="ARBA" id="ARBA00023196"/>
    </source>
</evidence>
<comment type="subunit">
    <text evidence="8 9">F-type ATPases have 2 components, CF(1) - the catalytic core - and CF(0) - the membrane proton channel. CF(1) has five subunits: alpha(3), beta(3), gamma(1), delta(1), epsilon(1). CF(0) has three main subunits: a, b and c.</text>
</comment>
<comment type="caution">
    <text evidence="11">The sequence shown here is derived from an EMBL/GenBank/DDBJ whole genome shotgun (WGS) entry which is preliminary data.</text>
</comment>
<keyword evidence="3 8" id="KW-0813">Transport</keyword>
<dbReference type="EMBL" id="MFGA01000003">
    <property type="protein sequence ID" value="OGF21563.1"/>
    <property type="molecule type" value="Genomic_DNA"/>
</dbReference>
<keyword evidence="8" id="KW-1003">Cell membrane</keyword>
<dbReference type="SUPFAM" id="SSF51344">
    <property type="entry name" value="Epsilon subunit of F1F0-ATP synthase N-terminal domain"/>
    <property type="match status" value="1"/>
</dbReference>
<dbReference type="NCBIfam" id="TIGR01216">
    <property type="entry name" value="ATP_synt_epsi"/>
    <property type="match status" value="1"/>
</dbReference>
<comment type="similarity">
    <text evidence="2 8 9">Belongs to the ATPase epsilon chain family.</text>
</comment>
<evidence type="ECO:0000256" key="3">
    <source>
        <dbReference type="ARBA" id="ARBA00022448"/>
    </source>
</evidence>
<dbReference type="GO" id="GO:0046933">
    <property type="term" value="F:proton-transporting ATP synthase activity, rotational mechanism"/>
    <property type="evidence" value="ECO:0007669"/>
    <property type="project" value="UniProtKB-UniRule"/>
</dbReference>
<dbReference type="CDD" id="cd12152">
    <property type="entry name" value="F1-ATPase_delta"/>
    <property type="match status" value="1"/>
</dbReference>
<organism evidence="11 12">
    <name type="scientific">Candidatus Falkowbacteria bacterium RIFOXYA2_FULL_38_12</name>
    <dbReference type="NCBI Taxonomy" id="1797993"/>
    <lineage>
        <taxon>Bacteria</taxon>
        <taxon>Candidatus Falkowiibacteriota</taxon>
    </lineage>
</organism>
<evidence type="ECO:0000313" key="12">
    <source>
        <dbReference type="Proteomes" id="UP000177407"/>
    </source>
</evidence>
<dbReference type="InterPro" id="IPR036771">
    <property type="entry name" value="ATPsynth_dsu/esu_N"/>
</dbReference>
<dbReference type="Proteomes" id="UP000177407">
    <property type="component" value="Unassembled WGS sequence"/>
</dbReference>
<keyword evidence="5 8" id="KW-0472">Membrane</keyword>
<comment type="subcellular location">
    <subcellularLocation>
        <location evidence="8">Cell membrane</location>
        <topology evidence="8">Peripheral membrane protein</topology>
    </subcellularLocation>
    <subcellularLocation>
        <location evidence="1">Endomembrane system</location>
        <topology evidence="1">Peripheral membrane protein</topology>
    </subcellularLocation>
</comment>
<dbReference type="PANTHER" id="PTHR13822:SF10">
    <property type="entry name" value="ATP SYNTHASE EPSILON CHAIN, CHLOROPLASTIC"/>
    <property type="match status" value="1"/>
</dbReference>
<evidence type="ECO:0000256" key="7">
    <source>
        <dbReference type="ARBA" id="ARBA00023310"/>
    </source>
</evidence>
<protein>
    <recommendedName>
        <fullName evidence="8">ATP synthase epsilon chain</fullName>
    </recommendedName>
    <alternativeName>
        <fullName evidence="8">ATP synthase F1 sector epsilon subunit</fullName>
    </alternativeName>
    <alternativeName>
        <fullName evidence="8">F-ATPase epsilon subunit</fullName>
    </alternativeName>
</protein>
<dbReference type="GO" id="GO:0012505">
    <property type="term" value="C:endomembrane system"/>
    <property type="evidence" value="ECO:0007669"/>
    <property type="project" value="UniProtKB-SubCell"/>
</dbReference>
<evidence type="ECO:0000256" key="2">
    <source>
        <dbReference type="ARBA" id="ARBA00005712"/>
    </source>
</evidence>
<evidence type="ECO:0000259" key="10">
    <source>
        <dbReference type="Pfam" id="PF02823"/>
    </source>
</evidence>
<keyword evidence="8" id="KW-0375">Hydrogen ion transport</keyword>